<accession>A0A1W1D4E4</accession>
<keyword evidence="2" id="KW-0413">Isomerase</keyword>
<organism evidence="2">
    <name type="scientific">hydrothermal vent metagenome</name>
    <dbReference type="NCBI Taxonomy" id="652676"/>
    <lineage>
        <taxon>unclassified sequences</taxon>
        <taxon>metagenomes</taxon>
        <taxon>ecological metagenomes</taxon>
    </lineage>
</organism>
<dbReference type="GO" id="GO:0016020">
    <property type="term" value="C:membrane"/>
    <property type="evidence" value="ECO:0007669"/>
    <property type="project" value="InterPro"/>
</dbReference>
<dbReference type="PROSITE" id="PS50268">
    <property type="entry name" value="CADHERIN_2"/>
    <property type="match status" value="1"/>
</dbReference>
<dbReference type="GO" id="GO:0016853">
    <property type="term" value="F:isomerase activity"/>
    <property type="evidence" value="ECO:0007669"/>
    <property type="project" value="UniProtKB-KW"/>
</dbReference>
<evidence type="ECO:0000313" key="2">
    <source>
        <dbReference type="EMBL" id="SFV75493.1"/>
    </source>
</evidence>
<reference evidence="2" key="1">
    <citation type="submission" date="2016-10" db="EMBL/GenBank/DDBJ databases">
        <authorList>
            <person name="de Groot N.N."/>
        </authorList>
    </citation>
    <scope>NUCLEOTIDE SEQUENCE</scope>
</reference>
<proteinExistence type="predicted"/>
<dbReference type="InterPro" id="IPR002126">
    <property type="entry name" value="Cadherin-like_dom"/>
</dbReference>
<name>A0A1W1D4E4_9ZZZZ</name>
<feature type="domain" description="Cadherin" evidence="1">
    <location>
        <begin position="690"/>
        <end position="788"/>
    </location>
</feature>
<dbReference type="GO" id="GO:0005509">
    <property type="term" value="F:calcium ion binding"/>
    <property type="evidence" value="ECO:0007669"/>
    <property type="project" value="InterPro"/>
</dbReference>
<evidence type="ECO:0000259" key="1">
    <source>
        <dbReference type="PROSITE" id="PS50268"/>
    </source>
</evidence>
<dbReference type="EMBL" id="FPHP01000042">
    <property type="protein sequence ID" value="SFV75493.1"/>
    <property type="molecule type" value="Genomic_DNA"/>
</dbReference>
<dbReference type="AlphaFoldDB" id="A0A1W1D4E4"/>
<gene>
    <name evidence="2" type="ORF">MNB_SM-3-48</name>
</gene>
<dbReference type="GO" id="GO:0007156">
    <property type="term" value="P:homophilic cell adhesion via plasma membrane adhesion molecules"/>
    <property type="evidence" value="ECO:0007669"/>
    <property type="project" value="InterPro"/>
</dbReference>
<sequence>MANQNGIGVIERVQASFRSVKIIDPNGHIRVASVGDVLYKGERIVSDDATAKIEIKYNDVKEIVKYEGVVDIVAKIPVVEDSKEDGELLFSGDTNSNTDNIETAAGDNVISSSTPFMTYNNDDTAHTVSIKPPIQENITNTQNSGIVYENYEQNSLNFESEFDNVITNYQELVKTVYESSLSNIGTEEQISYVGEKIVTNFDDIKNVKFDNIKISITTDNPYLISIFENSDDIKNENTDKILQLVKDMTTDFVDDNQDDTKRQVETIELSSHQIDLLQQNHFLTIGMLPTGEYQIISPLFNALGAKDSMDISTDYSINDDTAIKNISIKIIGENDAPVAIDATQNITLNENGEYEGALPGTATYSVSLLKNINDSVDLDNGTSNIIDKDELVTKVSTDIKENLDFNVDSKMIDNIKEEMQDRIAQKLITDSASDIEDRLGDDSHTFDVEKALSYLLSNYNYTDDKDQLFKDFDEKLVEIYDRQISSEDLSFIRQSIDDNIDAMDTKLSNLNDTLVDKQDAIISSINTDSILSDLGINDQSINESADTLKVDIKQDLKDFGENLDASLLHNPIKTASEFNQTLDDVFNDLDGTVENLIGTDSEFQTAMTEALKQSIIENTNTSTDDTLMMDIIDETSSKLVESMNINVDDIKQSTLENLVDQLGINRDFLEDSSREEMGNKIVADTFERLSIDEDFGDLTSLSYSLVKGSVHFNGMSVSDDIVTVHSNGSYTLNTQGLNLDASKLTFDYTISDKNLVGLHTHESLQSEPKTMTIYIGDYNDEVSKAPALFHDEGIIDLHALINTVHDGKEIELQNKDTQINVSIEDVIEVTDAHNQLSIVSQNPSDTTLHLDDHFKQTSNENGMITFEGNLHGESVMLAIENTIHID</sequence>
<protein>
    <submittedName>
        <fullName evidence="2">DNA topoisomerase IV subunit A</fullName>
    </submittedName>
</protein>